<dbReference type="Proteomes" id="UP001165143">
    <property type="component" value="Unassembled WGS sequence"/>
</dbReference>
<feature type="region of interest" description="Disordered" evidence="1">
    <location>
        <begin position="80"/>
        <end position="108"/>
    </location>
</feature>
<proteinExistence type="predicted"/>
<name>A0A9W6PN31_9ACTN</name>
<dbReference type="EMBL" id="BSRX01000046">
    <property type="protein sequence ID" value="GLW58007.1"/>
    <property type="molecule type" value="Genomic_DNA"/>
</dbReference>
<evidence type="ECO:0000313" key="2">
    <source>
        <dbReference type="EMBL" id="GLW58007.1"/>
    </source>
</evidence>
<evidence type="ECO:0000256" key="1">
    <source>
        <dbReference type="SAM" id="MobiDB-lite"/>
    </source>
</evidence>
<feature type="region of interest" description="Disordered" evidence="1">
    <location>
        <begin position="1"/>
        <end position="28"/>
    </location>
</feature>
<reference evidence="2" key="1">
    <citation type="submission" date="2023-02" db="EMBL/GenBank/DDBJ databases">
        <title>Kitasatospora phosalacinea NBRC 14362.</title>
        <authorList>
            <person name="Ichikawa N."/>
            <person name="Sato H."/>
            <person name="Tonouchi N."/>
        </authorList>
    </citation>
    <scope>NUCLEOTIDE SEQUENCE</scope>
    <source>
        <strain evidence="2">NBRC 14362</strain>
    </source>
</reference>
<accession>A0A9W6PN31</accession>
<protein>
    <submittedName>
        <fullName evidence="2">Uncharacterized protein</fullName>
    </submittedName>
</protein>
<evidence type="ECO:0000313" key="3">
    <source>
        <dbReference type="Proteomes" id="UP001165143"/>
    </source>
</evidence>
<comment type="caution">
    <text evidence="2">The sequence shown here is derived from an EMBL/GenBank/DDBJ whole genome shotgun (WGS) entry which is preliminary data.</text>
</comment>
<feature type="compositionally biased region" description="Basic and acidic residues" evidence="1">
    <location>
        <begin position="90"/>
        <end position="108"/>
    </location>
</feature>
<sequence length="108" mass="11607">MVGRSDVGGAKNEPPRVVPQVGQGAEYGAKCPHRREGWVVSQTPRAGFQVASGTRGGEESSYILDHQETGVEGLDRARHVQPEPGSGLRVEADASARDRDVFDRGNRP</sequence>
<dbReference type="AlphaFoldDB" id="A0A9W6PN31"/>
<gene>
    <name evidence="2" type="ORF">Kpho01_60180</name>
</gene>
<organism evidence="2 3">
    <name type="scientific">Kitasatospora phosalacinea</name>
    <dbReference type="NCBI Taxonomy" id="2065"/>
    <lineage>
        <taxon>Bacteria</taxon>
        <taxon>Bacillati</taxon>
        <taxon>Actinomycetota</taxon>
        <taxon>Actinomycetes</taxon>
        <taxon>Kitasatosporales</taxon>
        <taxon>Streptomycetaceae</taxon>
        <taxon>Kitasatospora</taxon>
    </lineage>
</organism>